<organism evidence="2 3">
    <name type="scientific">Rhodamnia argentea</name>
    <dbReference type="NCBI Taxonomy" id="178133"/>
    <lineage>
        <taxon>Eukaryota</taxon>
        <taxon>Viridiplantae</taxon>
        <taxon>Streptophyta</taxon>
        <taxon>Embryophyta</taxon>
        <taxon>Tracheophyta</taxon>
        <taxon>Spermatophyta</taxon>
        <taxon>Magnoliopsida</taxon>
        <taxon>eudicotyledons</taxon>
        <taxon>Gunneridae</taxon>
        <taxon>Pentapetalae</taxon>
        <taxon>rosids</taxon>
        <taxon>malvids</taxon>
        <taxon>Myrtales</taxon>
        <taxon>Myrtaceae</taxon>
        <taxon>Myrtoideae</taxon>
        <taxon>Myrteae</taxon>
        <taxon>Australasian group</taxon>
        <taxon>Rhodamnia</taxon>
    </lineage>
</organism>
<evidence type="ECO:0000313" key="2">
    <source>
        <dbReference type="Proteomes" id="UP000827889"/>
    </source>
</evidence>
<name>A0A8B8PFX8_9MYRT</name>
<sequence>MASQMGSKFNLGGRPYDLTMSKRTRKPLKLEETLSSDVSVTGSEAFLDQEKGMAGEELASDRQSLKQLINSEGNPLLELGEERRRRSSLGHHLTVTEEVTQLHQMVMVRAKQRQGGGAQGMNLKGMVSRCAKVLSQLVKGHPPPPGGSKKQLILRLTN</sequence>
<evidence type="ECO:0000313" key="3">
    <source>
        <dbReference type="RefSeq" id="XP_030533003.1"/>
    </source>
</evidence>
<feature type="region of interest" description="Disordered" evidence="1">
    <location>
        <begin position="137"/>
        <end position="158"/>
    </location>
</feature>
<evidence type="ECO:0000256" key="1">
    <source>
        <dbReference type="SAM" id="MobiDB-lite"/>
    </source>
</evidence>
<protein>
    <submittedName>
        <fullName evidence="3">Uncharacterized protein LOC115742702</fullName>
    </submittedName>
</protein>
<gene>
    <name evidence="3" type="primary">LOC115742702</name>
</gene>
<reference evidence="3" key="1">
    <citation type="submission" date="2025-08" db="UniProtKB">
        <authorList>
            <consortium name="RefSeq"/>
        </authorList>
    </citation>
    <scope>IDENTIFICATION</scope>
    <source>
        <tissue evidence="3">Leaf</tissue>
    </source>
</reference>
<dbReference type="KEGG" id="rarg:115742702"/>
<dbReference type="RefSeq" id="XP_030533003.1">
    <property type="nucleotide sequence ID" value="XM_030677143.2"/>
</dbReference>
<accession>A0A8B8PFX8</accession>
<dbReference type="OrthoDB" id="1928482at2759"/>
<dbReference type="Proteomes" id="UP000827889">
    <property type="component" value="Chromosome 10"/>
</dbReference>
<dbReference type="GeneID" id="115742702"/>
<proteinExistence type="predicted"/>
<feature type="region of interest" description="Disordered" evidence="1">
    <location>
        <begin position="1"/>
        <end position="24"/>
    </location>
</feature>
<keyword evidence="2" id="KW-1185">Reference proteome</keyword>
<dbReference type="AlphaFoldDB" id="A0A8B8PFX8"/>